<feature type="region of interest" description="Disordered" evidence="1">
    <location>
        <begin position="147"/>
        <end position="178"/>
    </location>
</feature>
<protein>
    <submittedName>
        <fullName evidence="2">Uncharacterized protein</fullName>
    </submittedName>
</protein>
<dbReference type="Proteomes" id="UP001168990">
    <property type="component" value="Unassembled WGS sequence"/>
</dbReference>
<feature type="compositionally biased region" description="Basic and acidic residues" evidence="1">
    <location>
        <begin position="147"/>
        <end position="159"/>
    </location>
</feature>
<organism evidence="2 3">
    <name type="scientific">Microctonus aethiopoides</name>
    <dbReference type="NCBI Taxonomy" id="144406"/>
    <lineage>
        <taxon>Eukaryota</taxon>
        <taxon>Metazoa</taxon>
        <taxon>Ecdysozoa</taxon>
        <taxon>Arthropoda</taxon>
        <taxon>Hexapoda</taxon>
        <taxon>Insecta</taxon>
        <taxon>Pterygota</taxon>
        <taxon>Neoptera</taxon>
        <taxon>Endopterygota</taxon>
        <taxon>Hymenoptera</taxon>
        <taxon>Apocrita</taxon>
        <taxon>Ichneumonoidea</taxon>
        <taxon>Braconidae</taxon>
        <taxon>Euphorinae</taxon>
        <taxon>Microctonus</taxon>
    </lineage>
</organism>
<reference evidence="2" key="1">
    <citation type="journal article" date="2023" name="bioRxiv">
        <title>Scaffold-level genome assemblies of two parasitoid biocontrol wasps reveal the parthenogenesis mechanism and an associated novel virus.</title>
        <authorList>
            <person name="Inwood S."/>
            <person name="Skelly J."/>
            <person name="Guhlin J."/>
            <person name="Harrop T."/>
            <person name="Goldson S."/>
            <person name="Dearden P."/>
        </authorList>
    </citation>
    <scope>NUCLEOTIDE SEQUENCE</scope>
    <source>
        <strain evidence="2">Irish</strain>
        <tissue evidence="2">Whole body</tissue>
    </source>
</reference>
<evidence type="ECO:0000313" key="3">
    <source>
        <dbReference type="Proteomes" id="UP001168990"/>
    </source>
</evidence>
<gene>
    <name evidence="2" type="ORF">PV328_006079</name>
</gene>
<feature type="compositionally biased region" description="Acidic residues" evidence="1">
    <location>
        <begin position="160"/>
        <end position="170"/>
    </location>
</feature>
<dbReference type="EMBL" id="JAQQBS010000002">
    <property type="protein sequence ID" value="KAK0172805.1"/>
    <property type="molecule type" value="Genomic_DNA"/>
</dbReference>
<accession>A0AA39FNV2</accession>
<evidence type="ECO:0000256" key="1">
    <source>
        <dbReference type="SAM" id="MobiDB-lite"/>
    </source>
</evidence>
<evidence type="ECO:0000313" key="2">
    <source>
        <dbReference type="EMBL" id="KAK0172805.1"/>
    </source>
</evidence>
<name>A0AA39FNV2_9HYME</name>
<reference evidence="2" key="2">
    <citation type="submission" date="2023-03" db="EMBL/GenBank/DDBJ databases">
        <authorList>
            <person name="Inwood S.N."/>
            <person name="Skelly J.G."/>
            <person name="Guhlin J."/>
            <person name="Harrop T.W.R."/>
            <person name="Goldson S.G."/>
            <person name="Dearden P.K."/>
        </authorList>
    </citation>
    <scope>NUCLEOTIDE SEQUENCE</scope>
    <source>
        <strain evidence="2">Irish</strain>
        <tissue evidence="2">Whole body</tissue>
    </source>
</reference>
<proteinExistence type="predicted"/>
<comment type="caution">
    <text evidence="2">The sequence shown here is derived from an EMBL/GenBank/DDBJ whole genome shotgun (WGS) entry which is preliminary data.</text>
</comment>
<keyword evidence="3" id="KW-1185">Reference proteome</keyword>
<sequence>MSDTCLIYEGLLSDSDVAEVRRGLEILKNSCIARGDGKNEYLKTVTFVNLHSNCHTVLKTADVRDDKYGRSVMERINFEYDLVSVEANLKNFQLESIAKLIVEIFPTESPKTFYVGPISKALSRTNKSISASGKLVDKYRNKLRQKKELAKMQKKRDTEESPLESDDEDDEKKAEHSIEWPKVHRNPWNDVLNHWRITFDYRRRNIRKNKGGKVNLLLEEWPILKQPNGFLLIESDFDDMKLTKIVNTKEIWDKFSENVHTIQPYNDRDANAACLHDLLILDDHSDGALPSCASNFLIVALHSSKRLNACGKETREIFNNRIQEQHDHTRYILYDMRIIKFNNNRVNFLLQRPGDIVTAQEEKVKKYADRGTPLQPYMIVVGETLTTLSEFYVCVDKLLY</sequence>
<dbReference type="AlphaFoldDB" id="A0AA39FNV2"/>